<reference evidence="1" key="1">
    <citation type="journal article" date="2020" name="mSystems">
        <title>Genome- and Community-Level Interaction Insights into Carbon Utilization and Element Cycling Functions of Hydrothermarchaeota in Hydrothermal Sediment.</title>
        <authorList>
            <person name="Zhou Z."/>
            <person name="Liu Y."/>
            <person name="Xu W."/>
            <person name="Pan J."/>
            <person name="Luo Z.H."/>
            <person name="Li M."/>
        </authorList>
    </citation>
    <scope>NUCLEOTIDE SEQUENCE [LARGE SCALE GENOMIC DNA]</scope>
    <source>
        <strain evidence="1">HyVt-219</strain>
    </source>
</reference>
<proteinExistence type="predicted"/>
<accession>A0A7V0N0G3</accession>
<evidence type="ECO:0000313" key="1">
    <source>
        <dbReference type="EMBL" id="HDN84533.1"/>
    </source>
</evidence>
<gene>
    <name evidence="1" type="ORF">ENG47_02090</name>
</gene>
<dbReference type="Proteomes" id="UP000885660">
    <property type="component" value="Unassembled WGS sequence"/>
</dbReference>
<comment type="caution">
    <text evidence="1">The sequence shown here is derived from an EMBL/GenBank/DDBJ whole genome shotgun (WGS) entry which is preliminary data.</text>
</comment>
<dbReference type="AlphaFoldDB" id="A0A7V0N0G3"/>
<organism evidence="1">
    <name type="scientific">Aerophobetes bacterium</name>
    <dbReference type="NCBI Taxonomy" id="2030807"/>
    <lineage>
        <taxon>Bacteria</taxon>
        <taxon>Candidatus Aerophobota</taxon>
    </lineage>
</organism>
<dbReference type="EMBL" id="DRBC01000117">
    <property type="protein sequence ID" value="HDN84533.1"/>
    <property type="molecule type" value="Genomic_DNA"/>
</dbReference>
<name>A0A7V0N0G3_UNCAE</name>
<protein>
    <submittedName>
        <fullName evidence="1">Uncharacterized protein</fullName>
    </submittedName>
</protein>
<sequence>MKRLIKKLTLWGICAVLIGNGAIPAHARRIKGSNPLATLVGRETARLITELIDHKVPESLREQALDFSCTLIRDAKEASAEFPHDPSWSTESASRAGSDLNLSKTEVEKLASVSGFGGLYSFLQYVVPSLTASDVDAQSAFEIFREKYQKLNAELQTVQRSLTHRKDVINAGINLTFRYLFPDAIADSHSPTDLNRRLEEKIQDLTSVLKLEDQIVERVLGRLQQEEERLQQEDFLRVQEEVKYWNDKIGKLDFERYRENYWDFLKARITPSIQHLEYNGENYLGISFAPLEYKYDVFVKYSEENGYKKVTQIFIRYHQGISDIYYDITSFRDLEGQDELVTKIEEIINNLTIEDDESDLWKPGFFWRLDIKGLRELLRDTATPLTSKPLLLYLLSKKLKFFPGNGIAVRWEISPPDGFYHPQNGGVYIRSFNINTITHEVTHAVFEGLLDDDGKRKELEQAISDFKSRHRQFFDNISKRHYTHLEGNDLGKLNELIAYMMGALASGETSFPSFAFDENNKPILEPILVEDVEQLVNLGFLPDWARPSQLLGDRYEECRGKNIGEKEVRYLDAFYDKYVELLRNNPDLFGFVIPVFFAHLFSPCLLES</sequence>